<name>A0A097EWK2_9CAUD</name>
<reference evidence="2 3" key="1">
    <citation type="submission" date="2014-09" db="EMBL/GenBank/DDBJ databases">
        <authorList>
            <person name="Adair M."/>
            <person name="Blankenship B."/>
            <person name="Boyd S."/>
            <person name="Carrigan H."/>
            <person name="Chandler R."/>
            <person name="Cummins M."/>
            <person name="Deckelman L."/>
            <person name="Derrickson A."/>
            <person name="Feather K."/>
            <person name="Fowler T."/>
            <person name="Givler J."/>
            <person name="Huckabee A."/>
            <person name="Hughes H."/>
            <person name="Johnson L."/>
            <person name="Kitchens J."/>
            <person name="Lewis M."/>
            <person name="Meece T."/>
            <person name="Michau A."/>
            <person name="Nessler J."/>
            <person name="Patrick L."/>
            <person name="Pfaff S."/>
            <person name="Rose J."/>
            <person name="Rubin J."/>
            <person name="Thomasson B."/>
            <person name="Williams S."/>
            <person name="Williams T."/>
            <person name="Serrano M.G."/>
            <person name="Buck G."/>
            <person name="Lee V."/>
            <person name="Wang Y."/>
            <person name="Carvalho R."/>
            <person name="Voegtly L."/>
            <person name="Shi R."/>
            <person name="Duckworth R."/>
            <person name="Johnson A."/>
            <person name="Loviza R."/>
            <person name="Walstead R."/>
            <person name="Shah Z."/>
            <person name="Kiflezghi M."/>
            <person name="Wade K."/>
            <person name="Anders K.R."/>
            <person name="Braun M.A."/>
            <person name="Delesalle V.A."/>
            <person name="Hughes L.E."/>
            <person name="Ware V.C."/>
            <person name="Bradley K.W."/>
            <person name="Barker L.P."/>
            <person name="Asai D.J."/>
            <person name="Bowman C.A."/>
            <person name="Russell D.A."/>
            <person name="Pope W.H."/>
            <person name="Jacobs-Sera D."/>
            <person name="Hendrix R.W."/>
            <person name="Hatfull G.F."/>
        </authorList>
    </citation>
    <scope>NUCLEOTIDE SEQUENCE [LARGE SCALE GENOMIC DNA]</scope>
</reference>
<protein>
    <submittedName>
        <fullName evidence="2">Uncharacterized protein</fullName>
    </submittedName>
</protein>
<sequence length="207" mass="21766">MSARIVHQRTGKTIGVFADYVEAATYRADVLRPALAPNTPCPFAIRSGGVKVGHLFTADVVSTQPCVHCGSPAVDADGGPFHFIVGDNGAKTAGRECMTTKRGRSTPAGTTAELRGRSTPAGTTAELSRPARAATVELDGLLSMNFSAASRVSKSVGNGCAMNGLTMSQRPASCGAQTCPWHSESRHVSHRHSHANFCASLMIPRFR</sequence>
<evidence type="ECO:0000313" key="2">
    <source>
        <dbReference type="EMBL" id="AIT13468.1"/>
    </source>
</evidence>
<dbReference type="EMBL" id="KM591905">
    <property type="protein sequence ID" value="AIT13468.1"/>
    <property type="molecule type" value="Genomic_DNA"/>
</dbReference>
<evidence type="ECO:0000313" key="3">
    <source>
        <dbReference type="Proteomes" id="UP000029882"/>
    </source>
</evidence>
<dbReference type="Proteomes" id="UP000029882">
    <property type="component" value="Segment"/>
</dbReference>
<evidence type="ECO:0000256" key="1">
    <source>
        <dbReference type="SAM" id="MobiDB-lite"/>
    </source>
</evidence>
<proteinExistence type="predicted"/>
<organism evidence="2 3">
    <name type="scientific">Mycobacterium phage RonRayGun</name>
    <dbReference type="NCBI Taxonomy" id="1555234"/>
    <lineage>
        <taxon>Viruses</taxon>
        <taxon>Duplodnaviria</taxon>
        <taxon>Heunggongvirae</taxon>
        <taxon>Uroviricota</taxon>
        <taxon>Caudoviricetes</taxon>
        <taxon>Bernalvirus</taxon>
        <taxon>Bernalvirus bernal13</taxon>
    </lineage>
</organism>
<accession>A0A097EWK2</accession>
<gene>
    <name evidence="2" type="ORF">PBI_RONRAYGUN_55</name>
</gene>
<feature type="region of interest" description="Disordered" evidence="1">
    <location>
        <begin position="100"/>
        <end position="123"/>
    </location>
</feature>